<comment type="caution">
    <text evidence="12">The sequence shown here is derived from an EMBL/GenBank/DDBJ whole genome shotgun (WGS) entry which is preliminary data.</text>
</comment>
<dbReference type="SUPFAM" id="SSF53098">
    <property type="entry name" value="Ribonuclease H-like"/>
    <property type="match status" value="1"/>
</dbReference>
<dbReference type="PANTHER" id="PTHR13620:SF109">
    <property type="entry name" value="3'-5' EXONUCLEASE"/>
    <property type="match status" value="1"/>
</dbReference>
<dbReference type="InParanoid" id="A0A1Y2G399"/>
<organism evidence="12 13">
    <name type="scientific">Leucosporidium creatinivorum</name>
    <dbReference type="NCBI Taxonomy" id="106004"/>
    <lineage>
        <taxon>Eukaryota</taxon>
        <taxon>Fungi</taxon>
        <taxon>Dikarya</taxon>
        <taxon>Basidiomycota</taxon>
        <taxon>Pucciniomycotina</taxon>
        <taxon>Microbotryomycetes</taxon>
        <taxon>Leucosporidiales</taxon>
        <taxon>Leucosporidium</taxon>
    </lineage>
</organism>
<evidence type="ECO:0000256" key="3">
    <source>
        <dbReference type="ARBA" id="ARBA00022723"/>
    </source>
</evidence>
<dbReference type="OrthoDB" id="1920326at2759"/>
<evidence type="ECO:0000256" key="6">
    <source>
        <dbReference type="ARBA" id="ARBA00022842"/>
    </source>
</evidence>
<sequence length="1081" mass="120345">MRAELDQAVSLLEGRILAGDASFKIIKHTLQGHLSQCYTMLNEYGEVRIQILALSKSLAMIRPALQAFQHSLRMHGHPQPELLFTDNPPGEASFFRSAIPSLNLGVELVPPPNVSGLEHAQLPVLYKTYYLRYASEIEEACRGILARAEYLERKGEEFELGFDLEYTPGVFREEEGGERGRTALGQLAFETDGFLFRLSNLTAIPPLLQKILTKPNIQKIGRNIAGDWTILRQDFGFELAGGLELYDECKRCGVVDVGPKKNSLQVLVAQVLGKHLDKPTDVQRSNWDDVLDPAHQRYAMLDAWIGLKIRLATRNRETFNLPVTPASPTGTLIYFRTSAGGSPKLLGKLLAFSELESAAGRAFTLLPPPPPSLPSPQHLTLPTTSHRRIELQRVEVPAFIPPGYTTSLFNFSPPSTLLLPNKHLFTRPSLADRDTLPPREVYDGYRVQDEFGEEGLGLEEEGETVCDGMDEDVEDILSGRVDEGEADVEDQSEGVLAEATSGEGGGRGVLGAERIVEPSFSELLNVDEDVEMQADPVFVDNDLPPICNFLHTSKPLQLRVLCDLFHILLQMTPRSTHPLAGVFKAKLCDTLFVPDKSDRAAVIVVLKKQHPEWKNDVWERALLAKPDWVWQRVRRSVPSSDELVSLLTALFDAFRDLPDPTPKRKGQPLFTNTTRAQEPKVLELARTGYLSNPAGGFFYAEKGFDRDGLMRYRCFRGTNGNEGIHSKIIKKVAPFNADPELINCFMTLLRHQHNIDTGSINRHGVIYQGHYNISLMNKVDNIYLELCGKSAYRNFKNGTLYEPTAERFGLVPLPPSIMSAQGLEAAEQGNSSLEQGRPGKELAAALGSRYPVHPICTALEKADFYEQLKKLQGLEINQPEPALFDSKPDFCLLTVALNARVQHPLLGDHASSDPQLLTSTPFQQRRSYHLINHVASFWKAAKDSRESRALYSKHSASLKAVDAALDPTVREPAEGASHSRQHIELPEPTGATRPQLLARISSTAAERQRRRALEEAQAQQNSKKRKKTKTCAVCKMVAAKEGWSAEELARKTSSCMGTGGRDRCCYLTTAERHGIRWQLKK</sequence>
<dbReference type="CDD" id="cd06141">
    <property type="entry name" value="WRN_exo"/>
    <property type="match status" value="1"/>
</dbReference>
<dbReference type="InterPro" id="IPR002562">
    <property type="entry name" value="3'-5'_exonuclease_dom"/>
</dbReference>
<keyword evidence="4" id="KW-0378">Hydrolase</keyword>
<dbReference type="GO" id="GO:0003676">
    <property type="term" value="F:nucleic acid binding"/>
    <property type="evidence" value="ECO:0007669"/>
    <property type="project" value="InterPro"/>
</dbReference>
<dbReference type="InterPro" id="IPR012337">
    <property type="entry name" value="RNaseH-like_sf"/>
</dbReference>
<keyword evidence="13" id="KW-1185">Reference proteome</keyword>
<dbReference type="EMBL" id="MCGR01000001">
    <property type="protein sequence ID" value="ORY92433.1"/>
    <property type="molecule type" value="Genomic_DNA"/>
</dbReference>
<evidence type="ECO:0000259" key="11">
    <source>
        <dbReference type="Pfam" id="PF01612"/>
    </source>
</evidence>
<proteinExistence type="predicted"/>
<dbReference type="GO" id="GO:0005634">
    <property type="term" value="C:nucleus"/>
    <property type="evidence" value="ECO:0007669"/>
    <property type="project" value="UniProtKB-SubCell"/>
</dbReference>
<evidence type="ECO:0000256" key="8">
    <source>
        <dbReference type="ARBA" id="ARBA00040531"/>
    </source>
</evidence>
<evidence type="ECO:0000256" key="10">
    <source>
        <dbReference type="SAM" id="MobiDB-lite"/>
    </source>
</evidence>
<dbReference type="AlphaFoldDB" id="A0A1Y2G399"/>
<dbReference type="InterPro" id="IPR051132">
    <property type="entry name" value="3-5_Exonuclease_domain"/>
</dbReference>
<protein>
    <recommendedName>
        <fullName evidence="8">3'-5' exonuclease</fullName>
    </recommendedName>
    <alternativeName>
        <fullName evidence="9">Werner Syndrome-like exonuclease</fullName>
    </alternativeName>
</protein>
<dbReference type="InterPro" id="IPR036397">
    <property type="entry name" value="RNaseH_sf"/>
</dbReference>
<evidence type="ECO:0000313" key="12">
    <source>
        <dbReference type="EMBL" id="ORY92433.1"/>
    </source>
</evidence>
<dbReference type="Pfam" id="PF01612">
    <property type="entry name" value="DNA_pol_A_exo1"/>
    <property type="match status" value="1"/>
</dbReference>
<evidence type="ECO:0000256" key="4">
    <source>
        <dbReference type="ARBA" id="ARBA00022801"/>
    </source>
</evidence>
<name>A0A1Y2G399_9BASI</name>
<dbReference type="Gene3D" id="3.30.420.10">
    <property type="entry name" value="Ribonuclease H-like superfamily/Ribonuclease H"/>
    <property type="match status" value="1"/>
</dbReference>
<evidence type="ECO:0000313" key="13">
    <source>
        <dbReference type="Proteomes" id="UP000193467"/>
    </source>
</evidence>
<keyword evidence="6" id="KW-0460">Magnesium</keyword>
<gene>
    <name evidence="12" type="ORF">BCR35DRAFT_327561</name>
</gene>
<keyword evidence="5" id="KW-0269">Exonuclease</keyword>
<accession>A0A1Y2G399</accession>
<evidence type="ECO:0000256" key="7">
    <source>
        <dbReference type="ARBA" id="ARBA00023242"/>
    </source>
</evidence>
<dbReference type="GO" id="GO:0006139">
    <property type="term" value="P:nucleobase-containing compound metabolic process"/>
    <property type="evidence" value="ECO:0007669"/>
    <property type="project" value="InterPro"/>
</dbReference>
<evidence type="ECO:0000256" key="5">
    <source>
        <dbReference type="ARBA" id="ARBA00022839"/>
    </source>
</evidence>
<dbReference type="STRING" id="106004.A0A1Y2G399"/>
<keyword evidence="7" id="KW-0539">Nucleus</keyword>
<keyword evidence="2" id="KW-0540">Nuclease</keyword>
<feature type="domain" description="3'-5' exonuclease" evidence="11">
    <location>
        <begin position="159"/>
        <end position="310"/>
    </location>
</feature>
<keyword evidence="3" id="KW-0479">Metal-binding</keyword>
<comment type="subcellular location">
    <subcellularLocation>
        <location evidence="1">Nucleus</location>
    </subcellularLocation>
</comment>
<feature type="region of interest" description="Disordered" evidence="10">
    <location>
        <begin position="483"/>
        <end position="505"/>
    </location>
</feature>
<dbReference type="PROSITE" id="PS50096">
    <property type="entry name" value="IQ"/>
    <property type="match status" value="1"/>
</dbReference>
<dbReference type="GO" id="GO:0046872">
    <property type="term" value="F:metal ion binding"/>
    <property type="evidence" value="ECO:0007669"/>
    <property type="project" value="UniProtKB-KW"/>
</dbReference>
<dbReference type="PANTHER" id="PTHR13620">
    <property type="entry name" value="3-5 EXONUCLEASE"/>
    <property type="match status" value="1"/>
</dbReference>
<evidence type="ECO:0000256" key="9">
    <source>
        <dbReference type="ARBA" id="ARBA00042761"/>
    </source>
</evidence>
<dbReference type="Proteomes" id="UP000193467">
    <property type="component" value="Unassembled WGS sequence"/>
</dbReference>
<evidence type="ECO:0000256" key="1">
    <source>
        <dbReference type="ARBA" id="ARBA00004123"/>
    </source>
</evidence>
<reference evidence="12 13" key="1">
    <citation type="submission" date="2016-07" db="EMBL/GenBank/DDBJ databases">
        <title>Pervasive Adenine N6-methylation of Active Genes in Fungi.</title>
        <authorList>
            <consortium name="DOE Joint Genome Institute"/>
            <person name="Mondo S.J."/>
            <person name="Dannebaum R.O."/>
            <person name="Kuo R.C."/>
            <person name="Labutti K."/>
            <person name="Haridas S."/>
            <person name="Kuo A."/>
            <person name="Salamov A."/>
            <person name="Ahrendt S.R."/>
            <person name="Lipzen A."/>
            <person name="Sullivan W."/>
            <person name="Andreopoulos W.B."/>
            <person name="Clum A."/>
            <person name="Lindquist E."/>
            <person name="Daum C."/>
            <person name="Ramamoorthy G.K."/>
            <person name="Gryganskyi A."/>
            <person name="Culley D."/>
            <person name="Magnuson J.K."/>
            <person name="James T.Y."/>
            <person name="O'Malley M.A."/>
            <person name="Stajich J.E."/>
            <person name="Spatafora J.W."/>
            <person name="Visel A."/>
            <person name="Grigoriev I.V."/>
        </authorList>
    </citation>
    <scope>NUCLEOTIDE SEQUENCE [LARGE SCALE GENOMIC DNA]</scope>
    <source>
        <strain evidence="12 13">62-1032</strain>
    </source>
</reference>
<feature type="region of interest" description="Disordered" evidence="10">
    <location>
        <begin position="971"/>
        <end position="1026"/>
    </location>
</feature>
<dbReference type="GO" id="GO:0008408">
    <property type="term" value="F:3'-5' exonuclease activity"/>
    <property type="evidence" value="ECO:0007669"/>
    <property type="project" value="InterPro"/>
</dbReference>
<evidence type="ECO:0000256" key="2">
    <source>
        <dbReference type="ARBA" id="ARBA00022722"/>
    </source>
</evidence>